<protein>
    <recommendedName>
        <fullName evidence="2">TOD1/MUCI70 glycosyltransferase-like domain-containing protein</fullName>
    </recommendedName>
</protein>
<dbReference type="InterPro" id="IPR048354">
    <property type="entry name" value="TOD1_MUCI70_glycTrfase_dom"/>
</dbReference>
<evidence type="ECO:0000256" key="1">
    <source>
        <dbReference type="SAM" id="Phobius"/>
    </source>
</evidence>
<comment type="caution">
    <text evidence="3">The sequence shown here is derived from an EMBL/GenBank/DDBJ whole genome shotgun (WGS) entry which is preliminary data.</text>
</comment>
<sequence>MINGISVSVSDDEEVAGKMRVRIRHRRKKPGPRQELLGRVVRSAMRWWSLLLVLPVLFLLFFETTKLARRPRDEPRSIPVALARDSISNPKEAPSDANAAVRKSTGNLNRLDRTTRVVNGVREHSFLLLAACLKIRSPKEIASLEFPSSAEPKYPVKNVVYKSDNNNESHVKGDSIQSLQNKEATRFNLFTGYQTLREREETFKVQETAAVHCGFYSEKGGFKISEDDRNYMRTCKAVVSTCAFGGGDDLYQPIGMTEASIYKVCYVAFWDEITRTAQEAEGKQIGENHMIGRWRIVIVKNLPFSDQRLNGKIPKMLGHRLFPEARYSIWVDSKSQFRRDPIGVMDALLWRTNSTLAISEHGARSNLYDEGKAIISKHKATPEEVEEQLNQYRKDGIPGNKRFNGKKALAEASVIVREHTPSTNLFMCLWFNEVVRFTSRDQLSFPYVMRRLKIPGVNMFSVCTRKDLVNSMGHKHTDVSVELVVADLTKSDAERIVFGSTRH</sequence>
<keyword evidence="1" id="KW-0472">Membrane</keyword>
<keyword evidence="1" id="KW-1133">Transmembrane helix</keyword>
<dbReference type="STRING" id="4615.A0A199W9K2"/>
<name>A0A199W9K2_ANACO</name>
<dbReference type="PANTHER" id="PTHR12956">
    <property type="entry name" value="ALKALINE CERAMIDASE-RELATED"/>
    <property type="match status" value="1"/>
</dbReference>
<dbReference type="InterPro" id="IPR006852">
    <property type="entry name" value="TOD1_MUCI70"/>
</dbReference>
<gene>
    <name evidence="3" type="ORF">ACMD2_11609</name>
</gene>
<evidence type="ECO:0000259" key="2">
    <source>
        <dbReference type="Pfam" id="PF04765"/>
    </source>
</evidence>
<accession>A0A199W9K2</accession>
<dbReference type="PANTHER" id="PTHR12956:SF17">
    <property type="entry name" value="OS01G0749100 PROTEIN"/>
    <property type="match status" value="1"/>
</dbReference>
<proteinExistence type="predicted"/>
<feature type="non-terminal residue" evidence="3">
    <location>
        <position position="503"/>
    </location>
</feature>
<dbReference type="AlphaFoldDB" id="A0A199W9K2"/>
<feature type="domain" description="TOD1/MUCI70 glycosyltransferase-like" evidence="2">
    <location>
        <begin position="180"/>
        <end position="474"/>
    </location>
</feature>
<dbReference type="Proteomes" id="UP000092600">
    <property type="component" value="Unassembled WGS sequence"/>
</dbReference>
<evidence type="ECO:0000313" key="3">
    <source>
        <dbReference type="EMBL" id="OAY85913.1"/>
    </source>
</evidence>
<feature type="transmembrane region" description="Helical" evidence="1">
    <location>
        <begin position="45"/>
        <end position="62"/>
    </location>
</feature>
<keyword evidence="1" id="KW-0812">Transmembrane</keyword>
<dbReference type="Pfam" id="PF04765">
    <property type="entry name" value="TOD1_MUCI70"/>
    <property type="match status" value="1"/>
</dbReference>
<organism evidence="3 4">
    <name type="scientific">Ananas comosus</name>
    <name type="common">Pineapple</name>
    <name type="synonym">Ananas ananas</name>
    <dbReference type="NCBI Taxonomy" id="4615"/>
    <lineage>
        <taxon>Eukaryota</taxon>
        <taxon>Viridiplantae</taxon>
        <taxon>Streptophyta</taxon>
        <taxon>Embryophyta</taxon>
        <taxon>Tracheophyta</taxon>
        <taxon>Spermatophyta</taxon>
        <taxon>Magnoliopsida</taxon>
        <taxon>Liliopsida</taxon>
        <taxon>Poales</taxon>
        <taxon>Bromeliaceae</taxon>
        <taxon>Bromelioideae</taxon>
        <taxon>Ananas</taxon>
    </lineage>
</organism>
<dbReference type="EMBL" id="LSRQ01000025">
    <property type="protein sequence ID" value="OAY85913.1"/>
    <property type="molecule type" value="Genomic_DNA"/>
</dbReference>
<reference evidence="3 4" key="1">
    <citation type="journal article" date="2016" name="DNA Res.">
        <title>The draft genome of MD-2 pineapple using hybrid error correction of long reads.</title>
        <authorList>
            <person name="Redwan R.M."/>
            <person name="Saidin A."/>
            <person name="Kumar S.V."/>
        </authorList>
    </citation>
    <scope>NUCLEOTIDE SEQUENCE [LARGE SCALE GENOMIC DNA]</scope>
    <source>
        <strain evidence="4">cv. MD2</strain>
        <tissue evidence="3">Leaf</tissue>
    </source>
</reference>
<evidence type="ECO:0000313" key="4">
    <source>
        <dbReference type="Proteomes" id="UP000092600"/>
    </source>
</evidence>